<evidence type="ECO:0000313" key="5">
    <source>
        <dbReference type="EMBL" id="GAA1076070.1"/>
    </source>
</evidence>
<proteinExistence type="predicted"/>
<accession>A0ABN1TCZ6</accession>
<dbReference type="InterPro" id="IPR039994">
    <property type="entry name" value="NO66-like"/>
</dbReference>
<dbReference type="InterPro" id="IPR003347">
    <property type="entry name" value="JmjC_dom"/>
</dbReference>
<name>A0ABN1TCZ6_9ACTN</name>
<dbReference type="Pfam" id="PF08007">
    <property type="entry name" value="JmjC_2"/>
    <property type="match status" value="1"/>
</dbReference>
<sequence>MNSSFDPYAYVLAALDGLGPEPLTGTVARHAPDGHRDAAAALLGGVWSALARPGALATNFRLVESGREIDRSRWMRSRVGDGEVLHTELVPAYLQSAVDRGATLVVSHLDALDGTVMMLREAVEYLLTARAWVNCYITAGTASAFDVHTDDHDALILQLAGRKRWEVDTRIGAGAADLAAGHLDTVLEPGTCLSVPRGTAHRVTGTGELTVHLTVGYEPFADAAAEARRLCTAGTGLPAADRTRLAGRLARRTERRHGVSLPGALTGELRDDARIRWASRFPPTVEHARDGLVITTMDRRFRLDGRLARTVGLLTAGAPLSWSQLCERSDLPAADVRSLVGFGIRHDFLICEG</sequence>
<keyword evidence="2" id="KW-0479">Metal-binding</keyword>
<reference evidence="5 6" key="1">
    <citation type="journal article" date="2019" name="Int. J. Syst. Evol. Microbiol.">
        <title>The Global Catalogue of Microorganisms (GCM) 10K type strain sequencing project: providing services to taxonomists for standard genome sequencing and annotation.</title>
        <authorList>
            <consortium name="The Broad Institute Genomics Platform"/>
            <consortium name="The Broad Institute Genome Sequencing Center for Infectious Disease"/>
            <person name="Wu L."/>
            <person name="Ma J."/>
        </authorList>
    </citation>
    <scope>NUCLEOTIDE SEQUENCE [LARGE SCALE GENOMIC DNA]</scope>
    <source>
        <strain evidence="5 6">JCM 13002</strain>
    </source>
</reference>
<evidence type="ECO:0000256" key="3">
    <source>
        <dbReference type="ARBA" id="ARBA00023004"/>
    </source>
</evidence>
<protein>
    <recommendedName>
        <fullName evidence="4">JmjC domain-containing protein</fullName>
    </recommendedName>
</protein>
<comment type="cofactor">
    <cofactor evidence="1">
        <name>Fe(2+)</name>
        <dbReference type="ChEBI" id="CHEBI:29033"/>
    </cofactor>
</comment>
<evidence type="ECO:0000259" key="4">
    <source>
        <dbReference type="Pfam" id="PF08007"/>
    </source>
</evidence>
<evidence type="ECO:0000256" key="2">
    <source>
        <dbReference type="ARBA" id="ARBA00022723"/>
    </source>
</evidence>
<dbReference type="PANTHER" id="PTHR13096:SF8">
    <property type="entry name" value="RIBOSOMAL OXYGENASE 1"/>
    <property type="match status" value="1"/>
</dbReference>
<dbReference type="SUPFAM" id="SSF51197">
    <property type="entry name" value="Clavaminate synthase-like"/>
    <property type="match status" value="1"/>
</dbReference>
<keyword evidence="6" id="KW-1185">Reference proteome</keyword>
<feature type="domain" description="JmjC" evidence="4">
    <location>
        <begin position="126"/>
        <end position="218"/>
    </location>
</feature>
<dbReference type="RefSeq" id="WP_344622862.1">
    <property type="nucleotide sequence ID" value="NZ_BAAALD010000010.1"/>
</dbReference>
<organism evidence="5 6">
    <name type="scientific">Kitasatospora arboriphila</name>
    <dbReference type="NCBI Taxonomy" id="258052"/>
    <lineage>
        <taxon>Bacteria</taxon>
        <taxon>Bacillati</taxon>
        <taxon>Actinomycetota</taxon>
        <taxon>Actinomycetes</taxon>
        <taxon>Kitasatosporales</taxon>
        <taxon>Streptomycetaceae</taxon>
        <taxon>Kitasatospora</taxon>
    </lineage>
</organism>
<evidence type="ECO:0000313" key="6">
    <source>
        <dbReference type="Proteomes" id="UP001499987"/>
    </source>
</evidence>
<dbReference type="Gene3D" id="2.60.120.650">
    <property type="entry name" value="Cupin"/>
    <property type="match status" value="1"/>
</dbReference>
<dbReference type="EMBL" id="BAAALD010000010">
    <property type="protein sequence ID" value="GAA1076070.1"/>
    <property type="molecule type" value="Genomic_DNA"/>
</dbReference>
<comment type="caution">
    <text evidence="5">The sequence shown here is derived from an EMBL/GenBank/DDBJ whole genome shotgun (WGS) entry which is preliminary data.</text>
</comment>
<dbReference type="PANTHER" id="PTHR13096">
    <property type="entry name" value="MINA53 MYC INDUCED NUCLEAR ANTIGEN"/>
    <property type="match status" value="1"/>
</dbReference>
<dbReference type="Proteomes" id="UP001499987">
    <property type="component" value="Unassembled WGS sequence"/>
</dbReference>
<keyword evidence="3" id="KW-0408">Iron</keyword>
<evidence type="ECO:0000256" key="1">
    <source>
        <dbReference type="ARBA" id="ARBA00001954"/>
    </source>
</evidence>
<gene>
    <name evidence="5" type="ORF">GCM10009663_16840</name>
</gene>